<dbReference type="PANTHER" id="PTHR43240">
    <property type="entry name" value="1,4-DIHYDROXY-2-NAPHTHOYL-COA THIOESTERASE 1"/>
    <property type="match status" value="1"/>
</dbReference>
<evidence type="ECO:0000256" key="2">
    <source>
        <dbReference type="ARBA" id="ARBA00022801"/>
    </source>
</evidence>
<reference evidence="4 5" key="1">
    <citation type="submission" date="2018-05" db="EMBL/GenBank/DDBJ databases">
        <title>Draft Genome Sequences for a Diverse set of 7 Haemophilus Species.</title>
        <authorList>
            <person name="Nichols M."/>
            <person name="Topaz N."/>
            <person name="Wang X."/>
            <person name="Wang X."/>
            <person name="Boxrud D."/>
        </authorList>
    </citation>
    <scope>NUCLEOTIDE SEQUENCE [LARGE SCALE GENOMIC DNA]</scope>
    <source>
        <strain evidence="4 5">C2008001710</strain>
    </source>
</reference>
<name>A0A369Z540_HAEPA</name>
<gene>
    <name evidence="4" type="ORF">DPV87_10165</name>
</gene>
<protein>
    <submittedName>
        <fullName evidence="4">Hotdog fold thioesterase</fullName>
    </submittedName>
</protein>
<dbReference type="GO" id="GO:0005829">
    <property type="term" value="C:cytosol"/>
    <property type="evidence" value="ECO:0007669"/>
    <property type="project" value="TreeGrafter"/>
</dbReference>
<feature type="domain" description="Thioesterase" evidence="3">
    <location>
        <begin position="51"/>
        <end position="128"/>
    </location>
</feature>
<dbReference type="AlphaFoldDB" id="A0A369Z540"/>
<dbReference type="Gene3D" id="3.10.129.10">
    <property type="entry name" value="Hotdog Thioesterase"/>
    <property type="match status" value="1"/>
</dbReference>
<evidence type="ECO:0000259" key="3">
    <source>
        <dbReference type="Pfam" id="PF03061"/>
    </source>
</evidence>
<dbReference type="EMBL" id="QEPW01000028">
    <property type="protein sequence ID" value="RDE88665.1"/>
    <property type="molecule type" value="Genomic_DNA"/>
</dbReference>
<dbReference type="InterPro" id="IPR006683">
    <property type="entry name" value="Thioestr_dom"/>
</dbReference>
<sequence>MAIWKKVFTLEQLNEMGKHCAVGHLGIEISAYGENWIEAKMPVDHRTTQPFGLLHGGVSVALAETIGSLAGFLCIEEGQVALGLDINANHLRPVKKGFVTAKATPIALSQNTHVWQIDIRDEQDKLYCVSRLTLSIKHL</sequence>
<evidence type="ECO:0000313" key="5">
    <source>
        <dbReference type="Proteomes" id="UP000253910"/>
    </source>
</evidence>
<dbReference type="InterPro" id="IPR003736">
    <property type="entry name" value="PAAI_dom"/>
</dbReference>
<dbReference type="SUPFAM" id="SSF54637">
    <property type="entry name" value="Thioesterase/thiol ester dehydrase-isomerase"/>
    <property type="match status" value="1"/>
</dbReference>
<organism evidence="4 5">
    <name type="scientific">Haemophilus parainfluenzae</name>
    <dbReference type="NCBI Taxonomy" id="729"/>
    <lineage>
        <taxon>Bacteria</taxon>
        <taxon>Pseudomonadati</taxon>
        <taxon>Pseudomonadota</taxon>
        <taxon>Gammaproteobacteria</taxon>
        <taxon>Pasteurellales</taxon>
        <taxon>Pasteurellaceae</taxon>
        <taxon>Haemophilus</taxon>
    </lineage>
</organism>
<dbReference type="Pfam" id="PF03061">
    <property type="entry name" value="4HBT"/>
    <property type="match status" value="1"/>
</dbReference>
<dbReference type="CDD" id="cd03443">
    <property type="entry name" value="PaaI_thioesterase"/>
    <property type="match status" value="1"/>
</dbReference>
<dbReference type="PANTHER" id="PTHR43240:SF5">
    <property type="entry name" value="1,4-DIHYDROXY-2-NAPHTHOYL-COA THIOESTERASE 1"/>
    <property type="match status" value="1"/>
</dbReference>
<dbReference type="NCBIfam" id="TIGR00369">
    <property type="entry name" value="unchar_dom_1"/>
    <property type="match status" value="1"/>
</dbReference>
<comment type="caution">
    <text evidence="4">The sequence shown here is derived from an EMBL/GenBank/DDBJ whole genome shotgun (WGS) entry which is preliminary data.</text>
</comment>
<evidence type="ECO:0000256" key="1">
    <source>
        <dbReference type="ARBA" id="ARBA00008324"/>
    </source>
</evidence>
<dbReference type="Proteomes" id="UP000253910">
    <property type="component" value="Unassembled WGS sequence"/>
</dbReference>
<dbReference type="GO" id="GO:0061522">
    <property type="term" value="F:1,4-dihydroxy-2-naphthoyl-CoA thioesterase activity"/>
    <property type="evidence" value="ECO:0007669"/>
    <property type="project" value="TreeGrafter"/>
</dbReference>
<proteinExistence type="inferred from homology"/>
<dbReference type="RefSeq" id="WP_111316067.1">
    <property type="nucleotide sequence ID" value="NZ_QEPW01000028.1"/>
</dbReference>
<comment type="similarity">
    <text evidence="1">Belongs to the thioesterase PaaI family.</text>
</comment>
<accession>A0A369Z540</accession>
<dbReference type="InterPro" id="IPR029069">
    <property type="entry name" value="HotDog_dom_sf"/>
</dbReference>
<keyword evidence="2" id="KW-0378">Hydrolase</keyword>
<evidence type="ECO:0000313" key="4">
    <source>
        <dbReference type="EMBL" id="RDE88665.1"/>
    </source>
</evidence>